<name>A0A918VVT9_9FLAO</name>
<dbReference type="Gene3D" id="1.20.1730.10">
    <property type="entry name" value="Sodium/glucose cotransporter"/>
    <property type="match status" value="1"/>
</dbReference>
<keyword evidence="9" id="KW-1185">Reference proteome</keyword>
<gene>
    <name evidence="8" type="primary">yidK</name>
    <name evidence="8" type="ORF">GCM10007103_08260</name>
</gene>
<feature type="transmembrane region" description="Helical" evidence="7">
    <location>
        <begin position="155"/>
        <end position="174"/>
    </location>
</feature>
<evidence type="ECO:0000256" key="2">
    <source>
        <dbReference type="ARBA" id="ARBA00006434"/>
    </source>
</evidence>
<dbReference type="GO" id="GO:0005886">
    <property type="term" value="C:plasma membrane"/>
    <property type="evidence" value="ECO:0007669"/>
    <property type="project" value="TreeGrafter"/>
</dbReference>
<accession>A0A918VVT9</accession>
<dbReference type="Pfam" id="PF00474">
    <property type="entry name" value="SSF"/>
    <property type="match status" value="1"/>
</dbReference>
<protein>
    <submittedName>
        <fullName evidence="8">Transporter</fullName>
    </submittedName>
</protein>
<keyword evidence="3 7" id="KW-0812">Transmembrane</keyword>
<reference evidence="8" key="2">
    <citation type="submission" date="2020-09" db="EMBL/GenBank/DDBJ databases">
        <authorList>
            <person name="Sun Q."/>
            <person name="Kim S."/>
        </authorList>
    </citation>
    <scope>NUCLEOTIDE SEQUENCE</scope>
    <source>
        <strain evidence="8">KCTC 12719</strain>
    </source>
</reference>
<evidence type="ECO:0000313" key="9">
    <source>
        <dbReference type="Proteomes" id="UP000610456"/>
    </source>
</evidence>
<reference evidence="8" key="1">
    <citation type="journal article" date="2014" name="Int. J. Syst. Evol. Microbiol.">
        <title>Complete genome sequence of Corynebacterium casei LMG S-19264T (=DSM 44701T), isolated from a smear-ripened cheese.</title>
        <authorList>
            <consortium name="US DOE Joint Genome Institute (JGI-PGF)"/>
            <person name="Walter F."/>
            <person name="Albersmeier A."/>
            <person name="Kalinowski J."/>
            <person name="Ruckert C."/>
        </authorList>
    </citation>
    <scope>NUCLEOTIDE SEQUENCE</scope>
    <source>
        <strain evidence="8">KCTC 12719</strain>
    </source>
</reference>
<dbReference type="EMBL" id="BMXB01000002">
    <property type="protein sequence ID" value="GHA29393.1"/>
    <property type="molecule type" value="Genomic_DNA"/>
</dbReference>
<feature type="transmembrane region" description="Helical" evidence="7">
    <location>
        <begin position="249"/>
        <end position="269"/>
    </location>
</feature>
<proteinExistence type="inferred from homology"/>
<keyword evidence="4 7" id="KW-1133">Transmembrane helix</keyword>
<dbReference type="NCBIfam" id="TIGR00813">
    <property type="entry name" value="sss"/>
    <property type="match status" value="1"/>
</dbReference>
<feature type="transmembrane region" description="Helical" evidence="7">
    <location>
        <begin position="6"/>
        <end position="25"/>
    </location>
</feature>
<evidence type="ECO:0000256" key="1">
    <source>
        <dbReference type="ARBA" id="ARBA00004141"/>
    </source>
</evidence>
<feature type="transmembrane region" description="Helical" evidence="7">
    <location>
        <begin position="359"/>
        <end position="383"/>
    </location>
</feature>
<evidence type="ECO:0000256" key="5">
    <source>
        <dbReference type="ARBA" id="ARBA00023136"/>
    </source>
</evidence>
<evidence type="ECO:0000313" key="8">
    <source>
        <dbReference type="EMBL" id="GHA29393.1"/>
    </source>
</evidence>
<feature type="transmembrane region" description="Helical" evidence="7">
    <location>
        <begin position="538"/>
        <end position="557"/>
    </location>
</feature>
<feature type="transmembrane region" description="Helical" evidence="7">
    <location>
        <begin position="498"/>
        <end position="517"/>
    </location>
</feature>
<dbReference type="GO" id="GO:0005412">
    <property type="term" value="F:D-glucose:sodium symporter activity"/>
    <property type="evidence" value="ECO:0007669"/>
    <property type="project" value="TreeGrafter"/>
</dbReference>
<organism evidence="8 9">
    <name type="scientific">Salinimicrobium marinum</name>
    <dbReference type="NCBI Taxonomy" id="680283"/>
    <lineage>
        <taxon>Bacteria</taxon>
        <taxon>Pseudomonadati</taxon>
        <taxon>Bacteroidota</taxon>
        <taxon>Flavobacteriia</taxon>
        <taxon>Flavobacteriales</taxon>
        <taxon>Flavobacteriaceae</taxon>
        <taxon>Salinimicrobium</taxon>
    </lineage>
</organism>
<feature type="transmembrane region" description="Helical" evidence="7">
    <location>
        <begin position="120"/>
        <end position="143"/>
    </location>
</feature>
<feature type="transmembrane region" description="Helical" evidence="7">
    <location>
        <begin position="404"/>
        <end position="424"/>
    </location>
</feature>
<feature type="transmembrane region" description="Helical" evidence="7">
    <location>
        <begin position="436"/>
        <end position="454"/>
    </location>
</feature>
<feature type="transmembrane region" description="Helical" evidence="7">
    <location>
        <begin position="461"/>
        <end position="478"/>
    </location>
</feature>
<feature type="transmembrane region" description="Helical" evidence="7">
    <location>
        <begin position="70"/>
        <end position="99"/>
    </location>
</feature>
<dbReference type="AlphaFoldDB" id="A0A918VVT9"/>
<comment type="subcellular location">
    <subcellularLocation>
        <location evidence="1">Membrane</location>
        <topology evidence="1">Multi-pass membrane protein</topology>
    </subcellularLocation>
</comment>
<comment type="similarity">
    <text evidence="2 6">Belongs to the sodium:solute symporter (SSF) (TC 2.A.21) family.</text>
</comment>
<evidence type="ECO:0000256" key="3">
    <source>
        <dbReference type="ARBA" id="ARBA00022692"/>
    </source>
</evidence>
<dbReference type="RefSeq" id="WP_189603441.1">
    <property type="nucleotide sequence ID" value="NZ_BMXB01000002.1"/>
</dbReference>
<dbReference type="CDD" id="cd10325">
    <property type="entry name" value="SLC5sbd_vSGLT"/>
    <property type="match status" value="1"/>
</dbReference>
<evidence type="ECO:0000256" key="7">
    <source>
        <dbReference type="SAM" id="Phobius"/>
    </source>
</evidence>
<dbReference type="PANTHER" id="PTHR11819:SF195">
    <property type="entry name" value="SODIUM_GLUCOSE COTRANSPORTER 4"/>
    <property type="match status" value="1"/>
</dbReference>
<dbReference type="InterPro" id="IPR001734">
    <property type="entry name" value="Na/solute_symporter"/>
</dbReference>
<dbReference type="PROSITE" id="PS50283">
    <property type="entry name" value="NA_SOLUT_SYMP_3"/>
    <property type="match status" value="1"/>
</dbReference>
<dbReference type="PANTHER" id="PTHR11819">
    <property type="entry name" value="SOLUTE CARRIER FAMILY 5"/>
    <property type="match status" value="1"/>
</dbReference>
<sequence>MEFGFWDIFIFATYALMIIGIGLWVSRGKGETSEDYFLASKSLPWWAIGTSLIAANISAEQFIGMSGSGFAIGLAIASYEWMAAITLIIVGKYFLPVFIEKGLYTIPEFIEVRYGTNLKTILAVFWIALFIFVNLTSVLYLGATALDTIIGGGDGSLFMYSIVGLALFAAAYSLYGGLSAVAWTDVVQVVLLIVGGLITTFIALTYVSEDGGIISGLVHIYEVVPGKFSMILEKGELMTPNGADAWWDLPGLAVLIGGMWVANLYYWGFNQYIIQRTLAAKSLQESQKGIILAGFLKLIIPLIVVIPGIIAFVLNTDVDGNITQAATDPSFIAEGGRIINDNAFPWLIKEFIPTGVKGLILAALAAAIVSSIASMLNSTATIFTMDIYKPYLQKGNSEKGLVKVGRISATVALVIAVLLAPQLRNLGQVFQYIQEYTGIVSPGILAVFILGLFWRKTTNSSAIWGVLASIPIALYFKVGPQGWVDSPLFVEIPFMHQMMITWVLTMLIMVVISLIEGKGKNQEKSIVITKDLFKTTPAFNIGSVAIVLIVAMLYALFW</sequence>
<feature type="transmembrane region" description="Helical" evidence="7">
    <location>
        <begin position="45"/>
        <end position="64"/>
    </location>
</feature>
<keyword evidence="5 7" id="KW-0472">Membrane</keyword>
<dbReference type="InterPro" id="IPR038377">
    <property type="entry name" value="Na/Glc_symporter_sf"/>
</dbReference>
<comment type="caution">
    <text evidence="8">The sequence shown here is derived from an EMBL/GenBank/DDBJ whole genome shotgun (WGS) entry which is preliminary data.</text>
</comment>
<dbReference type="Proteomes" id="UP000610456">
    <property type="component" value="Unassembled WGS sequence"/>
</dbReference>
<feature type="transmembrane region" description="Helical" evidence="7">
    <location>
        <begin position="290"/>
        <end position="314"/>
    </location>
</feature>
<evidence type="ECO:0000256" key="6">
    <source>
        <dbReference type="RuleBase" id="RU362091"/>
    </source>
</evidence>
<feature type="transmembrane region" description="Helical" evidence="7">
    <location>
        <begin position="186"/>
        <end position="207"/>
    </location>
</feature>
<evidence type="ECO:0000256" key="4">
    <source>
        <dbReference type="ARBA" id="ARBA00022989"/>
    </source>
</evidence>